<dbReference type="GeneID" id="27351832"/>
<dbReference type="Proteomes" id="UP000054466">
    <property type="component" value="Unassembled WGS sequence"/>
</dbReference>
<protein>
    <submittedName>
        <fullName evidence="1">Uncharacterized protein</fullName>
    </submittedName>
</protein>
<evidence type="ECO:0000313" key="2">
    <source>
        <dbReference type="Proteomes" id="UP000054466"/>
    </source>
</evidence>
<keyword evidence="2" id="KW-1185">Reference proteome</keyword>
<dbReference type="VEuPathDB" id="FungiDB:PV07_12638"/>
<gene>
    <name evidence="1" type="ORF">PV07_12638</name>
</gene>
<dbReference type="AlphaFoldDB" id="A0A0D2CEI8"/>
<organism evidence="1 2">
    <name type="scientific">Cladophialophora immunda</name>
    <dbReference type="NCBI Taxonomy" id="569365"/>
    <lineage>
        <taxon>Eukaryota</taxon>
        <taxon>Fungi</taxon>
        <taxon>Dikarya</taxon>
        <taxon>Ascomycota</taxon>
        <taxon>Pezizomycotina</taxon>
        <taxon>Eurotiomycetes</taxon>
        <taxon>Chaetothyriomycetidae</taxon>
        <taxon>Chaetothyriales</taxon>
        <taxon>Herpotrichiellaceae</taxon>
        <taxon>Cladophialophora</taxon>
    </lineage>
</organism>
<accession>A0A0D2CEI8</accession>
<proteinExistence type="predicted"/>
<sequence>MLNPARKQPYRRLLTETSLPAIYDQTSAKVAAIINVESTSQSRSTIQLISTVSAQRMSQSRPQEAPSILTITNTVARDSLRRELPPISCLDSLLSRITNLNESLPFALTPIRLCGTSG</sequence>
<evidence type="ECO:0000313" key="1">
    <source>
        <dbReference type="EMBL" id="KIW21954.1"/>
    </source>
</evidence>
<dbReference type="EMBL" id="KN847076">
    <property type="protein sequence ID" value="KIW21954.1"/>
    <property type="molecule type" value="Genomic_DNA"/>
</dbReference>
<name>A0A0D2CEI8_9EURO</name>
<dbReference type="HOGENOM" id="CLU_2072887_0_0_1"/>
<reference evidence="1 2" key="1">
    <citation type="submission" date="2015-01" db="EMBL/GenBank/DDBJ databases">
        <title>The Genome Sequence of Cladophialophora immunda CBS83496.</title>
        <authorList>
            <consortium name="The Broad Institute Genomics Platform"/>
            <person name="Cuomo C."/>
            <person name="de Hoog S."/>
            <person name="Gorbushina A."/>
            <person name="Stielow B."/>
            <person name="Teixiera M."/>
            <person name="Abouelleil A."/>
            <person name="Chapman S.B."/>
            <person name="Priest M."/>
            <person name="Young S.K."/>
            <person name="Wortman J."/>
            <person name="Nusbaum C."/>
            <person name="Birren B."/>
        </authorList>
    </citation>
    <scope>NUCLEOTIDE SEQUENCE [LARGE SCALE GENOMIC DNA]</scope>
    <source>
        <strain evidence="1 2">CBS 83496</strain>
    </source>
</reference>
<dbReference type="RefSeq" id="XP_016242170.1">
    <property type="nucleotide sequence ID" value="XM_016400180.1"/>
</dbReference>